<dbReference type="InterPro" id="IPR011049">
    <property type="entry name" value="Serralysin-like_metalloprot_C"/>
</dbReference>
<accession>A0A1I7I5F1</accession>
<dbReference type="STRING" id="1035707.SAMN05216552_1007110"/>
<evidence type="ECO:0000313" key="2">
    <source>
        <dbReference type="EMBL" id="SFU68190.1"/>
    </source>
</evidence>
<dbReference type="InterPro" id="IPR024079">
    <property type="entry name" value="MetalloPept_cat_dom_sf"/>
</dbReference>
<dbReference type="InterPro" id="IPR038255">
    <property type="entry name" value="PBS_linker_sf"/>
</dbReference>
<dbReference type="SUPFAM" id="SSF51120">
    <property type="entry name" value="beta-Roll"/>
    <property type="match status" value="1"/>
</dbReference>
<dbReference type="Gene3D" id="3.40.390.10">
    <property type="entry name" value="Collagenase (Catalytic Domain)"/>
    <property type="match status" value="1"/>
</dbReference>
<dbReference type="InterPro" id="IPR025282">
    <property type="entry name" value="DUF4214"/>
</dbReference>
<dbReference type="RefSeq" id="WP_093555337.1">
    <property type="nucleotide sequence ID" value="NZ_FPBO01000007.1"/>
</dbReference>
<organism evidence="2 3">
    <name type="scientific">Pseudoduganella namucuonensis</name>
    <dbReference type="NCBI Taxonomy" id="1035707"/>
    <lineage>
        <taxon>Bacteria</taxon>
        <taxon>Pseudomonadati</taxon>
        <taxon>Pseudomonadota</taxon>
        <taxon>Betaproteobacteria</taxon>
        <taxon>Burkholderiales</taxon>
        <taxon>Oxalobacteraceae</taxon>
        <taxon>Telluria group</taxon>
        <taxon>Pseudoduganella</taxon>
    </lineage>
</organism>
<dbReference type="InterPro" id="IPR019026">
    <property type="entry name" value="Peptidase_M64_IgA"/>
</dbReference>
<dbReference type="Pfam" id="PF13946">
    <property type="entry name" value="DUF4214"/>
    <property type="match status" value="1"/>
</dbReference>
<dbReference type="Gene3D" id="1.10.3130.20">
    <property type="entry name" value="Phycobilisome linker domain"/>
    <property type="match status" value="1"/>
</dbReference>
<feature type="domain" description="DUF4214" evidence="1">
    <location>
        <begin position="556"/>
        <end position="623"/>
    </location>
</feature>
<dbReference type="EMBL" id="FPBO01000007">
    <property type="protein sequence ID" value="SFU68190.1"/>
    <property type="molecule type" value="Genomic_DNA"/>
</dbReference>
<dbReference type="AlphaFoldDB" id="A0A1I7I5F1"/>
<dbReference type="Pfam" id="PF09471">
    <property type="entry name" value="Peptidase_M64"/>
    <property type="match status" value="1"/>
</dbReference>
<evidence type="ECO:0000313" key="3">
    <source>
        <dbReference type="Proteomes" id="UP000199391"/>
    </source>
</evidence>
<proteinExistence type="predicted"/>
<dbReference type="OrthoDB" id="480426at2"/>
<keyword evidence="3" id="KW-1185">Reference proteome</keyword>
<evidence type="ECO:0000259" key="1">
    <source>
        <dbReference type="Pfam" id="PF13946"/>
    </source>
</evidence>
<protein>
    <recommendedName>
        <fullName evidence="1">DUF4214 domain-containing protein</fullName>
    </recommendedName>
</protein>
<gene>
    <name evidence="2" type="ORF">SAMN05216552_1007110</name>
</gene>
<dbReference type="GO" id="GO:0008237">
    <property type="term" value="F:metallopeptidase activity"/>
    <property type="evidence" value="ECO:0007669"/>
    <property type="project" value="InterPro"/>
</dbReference>
<name>A0A1I7I5F1_9BURK</name>
<dbReference type="Proteomes" id="UP000199391">
    <property type="component" value="Unassembled WGS sequence"/>
</dbReference>
<reference evidence="3" key="1">
    <citation type="submission" date="2016-10" db="EMBL/GenBank/DDBJ databases">
        <authorList>
            <person name="Varghese N."/>
            <person name="Submissions S."/>
        </authorList>
    </citation>
    <scope>NUCLEOTIDE SEQUENCE [LARGE SCALE GENOMIC DNA]</scope>
    <source>
        <strain evidence="3">CGMCC 1.11014</strain>
    </source>
</reference>
<sequence>MADVTSIISTGASSARVDITFVAEGYLASERDKFLADAAKFAEYIFDTGNAALNSPFSNYKNYFNTNALFVASNQSRWDVTSGVADTYFKANSYLDDGRLVYGDTTKVYETVGAALPGDAQDITIVLINSKAYGGAGGPVSWATTGNLSSAEVLLHELGHSVADLGDEYLDSALGATPLTEPLNLANVTTAKAAPPWQAWLGYEDELGKVGLYEGGYYRATGVWRATQDSKMLSLGKAFNAPAKEAFALAFYGKIADYLALNTAIPGLCFADVPDRASLSYTWSQNGAALANGGTYCLDIYGGGKYSAGATVTLTTVDATGLIRTGLSQTQETETLAIQAGAVDMAGAALDITQGGGVFRFDGADNTITVRDGVTAAYFDGGNGADTVILNLALASVGLEKLASGTWLLSRADTPVMALRNVEFIQFSDKTQSLVETLTATGGNDKLQNHAASELIDGGAGTDSLAYAGARAGFSIEKSGAGYTITDLASGSADIVSNVERLGFSDAAIALDIAGVGGQAYRLYQAAFNRAPDSAGLGYWISVMDQGASLREVSAGFTASAEFKTVYGVSPSNAQIIDKLYQNILHRAGEAAGVAYWLEVLDKKQDTLAGVLANFSEGAENQGALAGLIGNGFAYTPYG</sequence>